<proteinExistence type="inferred from homology"/>
<name>A0AAV3Q0G3_LITER</name>
<dbReference type="GO" id="GO:0016556">
    <property type="term" value="P:mRNA modification"/>
    <property type="evidence" value="ECO:0007669"/>
    <property type="project" value="InterPro"/>
</dbReference>
<dbReference type="PANTHER" id="PTHR15217">
    <property type="entry name" value="WILMS' TUMOR 1-ASSOCIATING PROTEIN"/>
    <property type="match status" value="1"/>
</dbReference>
<evidence type="ECO:0000256" key="2">
    <source>
        <dbReference type="ARBA" id="ARBA00010313"/>
    </source>
</evidence>
<dbReference type="GO" id="GO:0000381">
    <property type="term" value="P:regulation of alternative mRNA splicing, via spliceosome"/>
    <property type="evidence" value="ECO:0007669"/>
    <property type="project" value="InterPro"/>
</dbReference>
<comment type="similarity">
    <text evidence="2">Belongs to the fl(2)d family.</text>
</comment>
<accession>A0AAV3Q0G3</accession>
<evidence type="ECO:0000256" key="4">
    <source>
        <dbReference type="ARBA" id="ARBA00023187"/>
    </source>
</evidence>
<evidence type="ECO:0000256" key="6">
    <source>
        <dbReference type="SAM" id="Coils"/>
    </source>
</evidence>
<evidence type="ECO:0000259" key="7">
    <source>
        <dbReference type="Pfam" id="PF25349"/>
    </source>
</evidence>
<protein>
    <recommendedName>
        <fullName evidence="7">Poor homologous synapsis 1 PH domain-containing protein</fullName>
    </recommendedName>
</protein>
<comment type="caution">
    <text evidence="8">The sequence shown here is derived from an EMBL/GenBank/DDBJ whole genome shotgun (WGS) entry which is preliminary data.</text>
</comment>
<organism evidence="8 9">
    <name type="scientific">Lithospermum erythrorhizon</name>
    <name type="common">Purple gromwell</name>
    <name type="synonym">Lithospermum officinale var. erythrorhizon</name>
    <dbReference type="NCBI Taxonomy" id="34254"/>
    <lineage>
        <taxon>Eukaryota</taxon>
        <taxon>Viridiplantae</taxon>
        <taxon>Streptophyta</taxon>
        <taxon>Embryophyta</taxon>
        <taxon>Tracheophyta</taxon>
        <taxon>Spermatophyta</taxon>
        <taxon>Magnoliopsida</taxon>
        <taxon>eudicotyledons</taxon>
        <taxon>Gunneridae</taxon>
        <taxon>Pentapetalae</taxon>
        <taxon>asterids</taxon>
        <taxon>lamiids</taxon>
        <taxon>Boraginales</taxon>
        <taxon>Boraginaceae</taxon>
        <taxon>Boraginoideae</taxon>
        <taxon>Lithospermeae</taxon>
        <taxon>Lithospermum</taxon>
    </lineage>
</organism>
<evidence type="ECO:0000256" key="5">
    <source>
        <dbReference type="ARBA" id="ARBA00023242"/>
    </source>
</evidence>
<reference evidence="8 9" key="1">
    <citation type="submission" date="2024-01" db="EMBL/GenBank/DDBJ databases">
        <title>The complete chloroplast genome sequence of Lithospermum erythrorhizon: insights into the phylogenetic relationship among Boraginaceae species and the maternal lineages of purple gromwells.</title>
        <authorList>
            <person name="Okada T."/>
            <person name="Watanabe K."/>
        </authorList>
    </citation>
    <scope>NUCLEOTIDE SEQUENCE [LARGE SCALE GENOMIC DNA]</scope>
</reference>
<dbReference type="PANTHER" id="PTHR15217:SF0">
    <property type="entry name" value="PRE-MRNA-SPLICING REGULATOR WTAP"/>
    <property type="match status" value="1"/>
</dbReference>
<dbReference type="InterPro" id="IPR033757">
    <property type="entry name" value="WTAP"/>
</dbReference>
<evidence type="ECO:0000256" key="3">
    <source>
        <dbReference type="ARBA" id="ARBA00022664"/>
    </source>
</evidence>
<keyword evidence="5" id="KW-0539">Nucleus</keyword>
<dbReference type="AlphaFoldDB" id="A0AAV3Q0G3"/>
<dbReference type="Pfam" id="PF25349">
    <property type="entry name" value="PH_PHS1"/>
    <property type="match status" value="1"/>
</dbReference>
<comment type="subcellular location">
    <subcellularLocation>
        <location evidence="1">Nucleus</location>
    </subcellularLocation>
</comment>
<dbReference type="GO" id="GO:0008380">
    <property type="term" value="P:RNA splicing"/>
    <property type="evidence" value="ECO:0007669"/>
    <property type="project" value="UniProtKB-KW"/>
</dbReference>
<evidence type="ECO:0000256" key="1">
    <source>
        <dbReference type="ARBA" id="ARBA00004123"/>
    </source>
</evidence>
<keyword evidence="6" id="KW-0175">Coiled coil</keyword>
<sequence length="446" mass="49591">MAGTSSAPPGTMTWQVEYARFVATPPRESLRPTHPRLVAGNNRTHSLYDGGQWLKNSTTSAVAKITYSSYYDAVLIISLNHRIMEEHSVMKLHFSWAQMSCASRTAVRGSRAIFASFKDPAGQIQKFAMRFLDASESQSFINTLKRSLKYNSTVGTLSNNSSMNMQSAGRLITIAEEAHVDTDVVDHPHPNTVDVPLQPSFAIVESTIHDEETSRVGENPGLYSSLPPSVANFLARCCTEARQDAAELQKVTDEVHFDYSFTDDDFGGDFAGNGSTRLSGAKRTFEDLDDEDDIFSSKKGNLKNEETAVPGGTTGMILSLRESLQKSEDDLAKCQTELEAAKSEIQKWHSAFQNESFIPLGATPEPRFVVNQLHNLRSSEESLREQLEKAKKKEAAFIVTFAKREQEIAELKSAVRDLRAQLKPPSMQVICEYLLIFLVFCESCKH</sequence>
<keyword evidence="4" id="KW-0508">mRNA splicing</keyword>
<dbReference type="GO" id="GO:0005634">
    <property type="term" value="C:nucleus"/>
    <property type="evidence" value="ECO:0007669"/>
    <property type="project" value="UniProtKB-SubCell"/>
</dbReference>
<gene>
    <name evidence="8" type="ORF">LIER_14808</name>
</gene>
<evidence type="ECO:0000313" key="9">
    <source>
        <dbReference type="Proteomes" id="UP001454036"/>
    </source>
</evidence>
<feature type="coiled-coil region" evidence="6">
    <location>
        <begin position="317"/>
        <end position="421"/>
    </location>
</feature>
<dbReference type="EMBL" id="BAABME010003136">
    <property type="protein sequence ID" value="GAA0157567.1"/>
    <property type="molecule type" value="Genomic_DNA"/>
</dbReference>
<keyword evidence="9" id="KW-1185">Reference proteome</keyword>
<keyword evidence="3" id="KW-0507">mRNA processing</keyword>
<feature type="domain" description="Poor homologous synapsis 1 PH" evidence="7">
    <location>
        <begin position="13"/>
        <end position="153"/>
    </location>
</feature>
<dbReference type="GO" id="GO:0006397">
    <property type="term" value="P:mRNA processing"/>
    <property type="evidence" value="ECO:0007669"/>
    <property type="project" value="UniProtKB-KW"/>
</dbReference>
<dbReference type="InterPro" id="IPR057619">
    <property type="entry name" value="PH_PHS1"/>
</dbReference>
<dbReference type="Proteomes" id="UP001454036">
    <property type="component" value="Unassembled WGS sequence"/>
</dbReference>
<evidence type="ECO:0000313" key="8">
    <source>
        <dbReference type="EMBL" id="GAA0157567.1"/>
    </source>
</evidence>